<proteinExistence type="predicted"/>
<reference evidence="4" key="1">
    <citation type="journal article" date="2019" name="Int. J. Syst. Evol. Microbiol.">
        <title>The Global Catalogue of Microorganisms (GCM) 10K type strain sequencing project: providing services to taxonomists for standard genome sequencing and annotation.</title>
        <authorList>
            <consortium name="The Broad Institute Genomics Platform"/>
            <consortium name="The Broad Institute Genome Sequencing Center for Infectious Disease"/>
            <person name="Wu L."/>
            <person name="Ma J."/>
        </authorList>
    </citation>
    <scope>NUCLEOTIDE SEQUENCE [LARGE SCALE GENOMIC DNA]</scope>
    <source>
        <strain evidence="4">JCM 17342</strain>
    </source>
</reference>
<dbReference type="RefSeq" id="WP_344876184.1">
    <property type="nucleotide sequence ID" value="NZ_BAABAL010000012.1"/>
</dbReference>
<protein>
    <recommendedName>
        <fullName evidence="2">DUF397 domain-containing protein</fullName>
    </recommendedName>
</protein>
<name>A0ABP7SEP5_9PSEU</name>
<evidence type="ECO:0000256" key="1">
    <source>
        <dbReference type="SAM" id="MobiDB-lite"/>
    </source>
</evidence>
<dbReference type="InterPro" id="IPR007278">
    <property type="entry name" value="DUF397"/>
</dbReference>
<dbReference type="EMBL" id="BAABAL010000012">
    <property type="protein sequence ID" value="GAA4010610.1"/>
    <property type="molecule type" value="Genomic_DNA"/>
</dbReference>
<evidence type="ECO:0000313" key="4">
    <source>
        <dbReference type="Proteomes" id="UP001501747"/>
    </source>
</evidence>
<dbReference type="Pfam" id="PF04149">
    <property type="entry name" value="DUF397"/>
    <property type="match status" value="1"/>
</dbReference>
<dbReference type="Proteomes" id="UP001501747">
    <property type="component" value="Unassembled WGS sequence"/>
</dbReference>
<accession>A0ABP7SEP5</accession>
<gene>
    <name evidence="3" type="ORF">GCM10022247_36030</name>
</gene>
<feature type="region of interest" description="Disordered" evidence="1">
    <location>
        <begin position="1"/>
        <end position="27"/>
    </location>
</feature>
<comment type="caution">
    <text evidence="3">The sequence shown here is derived from an EMBL/GenBank/DDBJ whole genome shotgun (WGS) entry which is preliminary data.</text>
</comment>
<organism evidence="3 4">
    <name type="scientific">Allokutzneria multivorans</name>
    <dbReference type="NCBI Taxonomy" id="1142134"/>
    <lineage>
        <taxon>Bacteria</taxon>
        <taxon>Bacillati</taxon>
        <taxon>Actinomycetota</taxon>
        <taxon>Actinomycetes</taxon>
        <taxon>Pseudonocardiales</taxon>
        <taxon>Pseudonocardiaceae</taxon>
        <taxon>Allokutzneria</taxon>
    </lineage>
</organism>
<feature type="domain" description="DUF397" evidence="2">
    <location>
        <begin position="14"/>
        <end position="65"/>
    </location>
</feature>
<evidence type="ECO:0000259" key="2">
    <source>
        <dbReference type="Pfam" id="PF04149"/>
    </source>
</evidence>
<evidence type="ECO:0000313" key="3">
    <source>
        <dbReference type="EMBL" id="GAA4010610.1"/>
    </source>
</evidence>
<keyword evidence="4" id="KW-1185">Reference proteome</keyword>
<sequence length="74" mass="8077">MSTTDSNLDTNFTEWRTSSRSGPPQNQCVQVGWSSNAVGIRDTKDPGGPVLAFAPVRFYAFIDWLRTGTSAPPD</sequence>